<sequence>MENSIAPIILVLSRNAQFAKQSNNTIEAFNERRFLRKREKLMKGKLILKGAFLLFAIPQAQFKYRSRANAWLSTSTARI</sequence>
<dbReference type="HOGENOM" id="CLU_2601860_0_0_6"/>
<reference evidence="1 2" key="1">
    <citation type="journal article" date="2010" name="Stand. Genomic Sci.">
        <title>Complete genome sequence of Marinobacter adhaerens type strain (HP15), a diatom-interacting marine microorganism.</title>
        <authorList>
            <person name="Gardes A."/>
            <person name="Kaeppel E."/>
            <person name="Shehzad A."/>
            <person name="Seebah S."/>
            <person name="Teeling H."/>
            <person name="Yarza P."/>
            <person name="Glockner F.O."/>
            <person name="Grossart H.P."/>
            <person name="Ullrich M.S."/>
        </authorList>
    </citation>
    <scope>NUCLEOTIDE SEQUENCE [LARGE SCALE GENOMIC DNA]</scope>
    <source>
        <strain evidence="2">DSM 23420 / HP15</strain>
        <plasmid evidence="2">Plasmid pHP-187</plasmid>
    </source>
</reference>
<geneLocation type="plasmid" evidence="1 2">
    <name>pHP-187</name>
</geneLocation>
<dbReference type="Proteomes" id="UP000007077">
    <property type="component" value="Plasmid pHP-187"/>
</dbReference>
<evidence type="ECO:0000313" key="1">
    <source>
        <dbReference type="EMBL" id="ADQ00140.1"/>
    </source>
</evidence>
<dbReference type="AlphaFoldDB" id="E4PSA5"/>
<reference evidence="2" key="2">
    <citation type="submission" date="2010-02" db="EMBL/GenBank/DDBJ databases">
        <title>Complete genome sequence of Marinobacter adhaerens type strain (HP15).</title>
        <authorList>
            <person name="Gaerdes A.A.M."/>
            <person name="Kaeppel E."/>
            <person name="Shezad A."/>
            <person name="Seebah S."/>
            <person name="Teeling H."/>
            <person name="Yarza P."/>
            <person name="Gloeckner F.O."/>
            <person name="Ullrich M.S."/>
        </authorList>
    </citation>
    <scope>NUCLEOTIDE SEQUENCE [LARGE SCALE GENOMIC DNA]</scope>
    <source>
        <strain evidence="2">DSM 23420 / HP15</strain>
        <plasmid evidence="2">Plasmid pHP-187</plasmid>
    </source>
</reference>
<accession>E4PSA5</accession>
<dbReference type="KEGG" id="mad:HP15_p187g143"/>
<proteinExistence type="predicted"/>
<organism evidence="1 2">
    <name type="scientific">Marinobacter adhaerens (strain DSM 23420 / HP15)</name>
    <dbReference type="NCBI Taxonomy" id="225937"/>
    <lineage>
        <taxon>Bacteria</taxon>
        <taxon>Pseudomonadati</taxon>
        <taxon>Pseudomonadota</taxon>
        <taxon>Gammaproteobacteria</taxon>
        <taxon>Pseudomonadales</taxon>
        <taxon>Marinobacteraceae</taxon>
        <taxon>Marinobacter</taxon>
    </lineage>
</organism>
<gene>
    <name evidence="1" type="ordered locus">HP15_p187g143</name>
</gene>
<protein>
    <submittedName>
        <fullName evidence="1">Uncharacterized protein</fullName>
    </submittedName>
</protein>
<keyword evidence="1" id="KW-0614">Plasmid</keyword>
<name>E4PSA5_MARAH</name>
<dbReference type="EMBL" id="CP001980">
    <property type="protein sequence ID" value="ADQ00140.1"/>
    <property type="molecule type" value="Genomic_DNA"/>
</dbReference>
<evidence type="ECO:0000313" key="2">
    <source>
        <dbReference type="Proteomes" id="UP000007077"/>
    </source>
</evidence>